<sequence>MTQQWIIVSDNHTEQGILYEVISNYTDVDVALHLGDSEFAYDDTELSYYTRVKGNTDFYPEFPNETEVKQNDIRAFVTHGHLYQVNMTRQYLAQKVREEGCQFAFYGHTHIAKYENIGGVHVINPGSISQSRSDIEETYAQLLIDEDKQRATLHFRNRAHAVIDTVEFDI</sequence>
<dbReference type="Pfam" id="PF12850">
    <property type="entry name" value="Metallophos_2"/>
    <property type="match status" value="1"/>
</dbReference>
<feature type="domain" description="Calcineurin-like phosphoesterase" evidence="3">
    <location>
        <begin position="6"/>
        <end position="146"/>
    </location>
</feature>
<dbReference type="Gene3D" id="3.60.21.10">
    <property type="match status" value="1"/>
</dbReference>
<dbReference type="InterPro" id="IPR024654">
    <property type="entry name" value="Calcineurin-like_PHP_lpxH"/>
</dbReference>
<dbReference type="InterPro" id="IPR000979">
    <property type="entry name" value="Phosphodiesterase_MJ0936/Vps29"/>
</dbReference>
<keyword evidence="2" id="KW-0479">Metal-binding</keyword>
<protein>
    <recommendedName>
        <fullName evidence="2">Phosphoesterase</fullName>
        <ecNumber evidence="2">3.1.4.-</ecNumber>
    </recommendedName>
</protein>
<organism evidence="4 5">
    <name type="scientific">Staphylococcus auricularis</name>
    <dbReference type="NCBI Taxonomy" id="29379"/>
    <lineage>
        <taxon>Bacteria</taxon>
        <taxon>Bacillati</taxon>
        <taxon>Bacillota</taxon>
        <taxon>Bacilli</taxon>
        <taxon>Bacillales</taxon>
        <taxon>Staphylococcaceae</taxon>
        <taxon>Staphylococcus</taxon>
    </lineage>
</organism>
<proteinExistence type="inferred from homology"/>
<dbReference type="Proteomes" id="UP000242694">
    <property type="component" value="Unassembled WGS sequence"/>
</dbReference>
<dbReference type="NCBIfam" id="TIGR00040">
    <property type="entry name" value="yfcE"/>
    <property type="match status" value="1"/>
</dbReference>
<dbReference type="SUPFAM" id="SSF56300">
    <property type="entry name" value="Metallo-dependent phosphatases"/>
    <property type="match status" value="1"/>
</dbReference>
<dbReference type="EMBL" id="PZDI01000029">
    <property type="protein sequence ID" value="PTH17824.1"/>
    <property type="molecule type" value="Genomic_DNA"/>
</dbReference>
<evidence type="ECO:0000256" key="1">
    <source>
        <dbReference type="ARBA" id="ARBA00008950"/>
    </source>
</evidence>
<evidence type="ECO:0000259" key="3">
    <source>
        <dbReference type="Pfam" id="PF12850"/>
    </source>
</evidence>
<comment type="cofactor">
    <cofactor evidence="2">
        <name>a divalent metal cation</name>
        <dbReference type="ChEBI" id="CHEBI:60240"/>
    </cofactor>
</comment>
<keyword evidence="5" id="KW-1185">Reference proteome</keyword>
<evidence type="ECO:0000313" key="5">
    <source>
        <dbReference type="Proteomes" id="UP000242694"/>
    </source>
</evidence>
<dbReference type="PANTHER" id="PTHR11124">
    <property type="entry name" value="VACUOLAR SORTING PROTEIN VPS29"/>
    <property type="match status" value="1"/>
</dbReference>
<comment type="similarity">
    <text evidence="1 2">Belongs to the metallophosphoesterase superfamily. YfcE family.</text>
</comment>
<name>A0ABX5IDK7_9STAP</name>
<reference evidence="4 5" key="1">
    <citation type="journal article" date="2016" name="Front. Microbiol.">
        <title>Comprehensive Phylogenetic Analysis of Bovine Non-aureus Staphylococci Species Based on Whole-Genome Sequencing.</title>
        <authorList>
            <person name="Naushad S."/>
            <person name="Barkema H.W."/>
            <person name="Luby C."/>
            <person name="Condas L.A."/>
            <person name="Nobrega D.B."/>
            <person name="Carson D.A."/>
            <person name="De Buck J."/>
        </authorList>
    </citation>
    <scope>NUCLEOTIDE SEQUENCE [LARGE SCALE GENOMIC DNA]</scope>
    <source>
        <strain evidence="4 5">SNUC 993</strain>
    </source>
</reference>
<accession>A0ABX5IDK7</accession>
<comment type="caution">
    <text evidence="4">The sequence shown here is derived from an EMBL/GenBank/DDBJ whole genome shotgun (WGS) entry which is preliminary data.</text>
</comment>
<gene>
    <name evidence="4" type="ORF">BU607_06970</name>
</gene>
<evidence type="ECO:0000256" key="2">
    <source>
        <dbReference type="RuleBase" id="RU362039"/>
    </source>
</evidence>
<dbReference type="RefSeq" id="WP_107392541.1">
    <property type="nucleotide sequence ID" value="NZ_JAHCOE010000001.1"/>
</dbReference>
<evidence type="ECO:0000313" key="4">
    <source>
        <dbReference type="EMBL" id="PTH17824.1"/>
    </source>
</evidence>
<dbReference type="InterPro" id="IPR029052">
    <property type="entry name" value="Metallo-depent_PP-like"/>
</dbReference>
<dbReference type="EC" id="3.1.4.-" evidence="2"/>